<dbReference type="Pfam" id="PF13966">
    <property type="entry name" value="zf-RVT"/>
    <property type="match status" value="1"/>
</dbReference>
<dbReference type="EMBL" id="CACVBM020000554">
    <property type="protein sequence ID" value="CAA7020439.1"/>
    <property type="molecule type" value="Genomic_DNA"/>
</dbReference>
<accession>A0A6D2HW01</accession>
<dbReference type="CDD" id="cd01650">
    <property type="entry name" value="RT_nLTR_like"/>
    <property type="match status" value="1"/>
</dbReference>
<dbReference type="InterPro" id="IPR026960">
    <property type="entry name" value="RVT-Znf"/>
</dbReference>
<evidence type="ECO:0000313" key="3">
    <source>
        <dbReference type="Proteomes" id="UP000467841"/>
    </source>
</evidence>
<dbReference type="InterPro" id="IPR043502">
    <property type="entry name" value="DNA/RNA_pol_sf"/>
</dbReference>
<sequence>MENVLMASEVIKGYHKPSLSARITLKVYISKAFDSVRWDFILSVLQAHNVPEDFFKAVRACICSPAFSVSINGRTSGYYKGKTGIREGDPLSPSLFVMVMNVMSLMLNKAAKARVFRFHSGCEDQELTHLSFADDLLIFLDGSLNSVQGVFSVLKKFEELSGLAVNISKTSMFCSGVHQVVLADIKSYVGLSPSSLPIRYLGLPLCTRKLSVADSDPLITQIRNKLNSWTHRTLSLADRYTLLSMVIPGIVGFWSSAFFLPKAVIRRINSLSSAFFWHGSTDSAKGAKVAWYDLSFPKKEGGLGLRSLRSWSETCGLKLIWMLFFRAGSIWVAWIREKYLSHSPLWALNGKNYEFSWMFRQLLKLRGKAFPLLRTLIGNGEDTFFWWDPWTPYGPLIHYIGCDGPSLMGIPLFSTVSDLITPQGWRLPSARSDKQLNLMAFITTMQLSLSNDQMVWVIDGVIQKDFSSSQVWNFIRDSKPEVSWANLIWHKARIPKHAFSAWFFVLNRNPTLDRITRWGCDVEQTCLLCGNSEESRNHLFFSCIFSFQVWQEVLLKLSLVSPPSSWEAVLLWLPVASSNKVISQALLLA</sequence>
<dbReference type="PANTHER" id="PTHR33116">
    <property type="entry name" value="REVERSE TRANSCRIPTASE ZINC-BINDING DOMAIN-CONTAINING PROTEIN-RELATED-RELATED"/>
    <property type="match status" value="1"/>
</dbReference>
<dbReference type="OrthoDB" id="1109839at2759"/>
<organism evidence="2 3">
    <name type="scientific">Microthlaspi erraticum</name>
    <dbReference type="NCBI Taxonomy" id="1685480"/>
    <lineage>
        <taxon>Eukaryota</taxon>
        <taxon>Viridiplantae</taxon>
        <taxon>Streptophyta</taxon>
        <taxon>Embryophyta</taxon>
        <taxon>Tracheophyta</taxon>
        <taxon>Spermatophyta</taxon>
        <taxon>Magnoliopsida</taxon>
        <taxon>eudicotyledons</taxon>
        <taxon>Gunneridae</taxon>
        <taxon>Pentapetalae</taxon>
        <taxon>rosids</taxon>
        <taxon>malvids</taxon>
        <taxon>Brassicales</taxon>
        <taxon>Brassicaceae</taxon>
        <taxon>Coluteocarpeae</taxon>
        <taxon>Microthlaspi</taxon>
    </lineage>
</organism>
<dbReference type="PROSITE" id="PS50878">
    <property type="entry name" value="RT_POL"/>
    <property type="match status" value="1"/>
</dbReference>
<dbReference type="SUPFAM" id="SSF56672">
    <property type="entry name" value="DNA/RNA polymerases"/>
    <property type="match status" value="1"/>
</dbReference>
<keyword evidence="3" id="KW-1185">Reference proteome</keyword>
<proteinExistence type="predicted"/>
<dbReference type="PANTHER" id="PTHR33116:SF80">
    <property type="entry name" value="REVERSE TRANSCRIPTASE ZINC-BINDING DOMAIN-CONTAINING PROTEIN"/>
    <property type="match status" value="1"/>
</dbReference>
<dbReference type="Pfam" id="PF00078">
    <property type="entry name" value="RVT_1"/>
    <property type="match status" value="1"/>
</dbReference>
<feature type="domain" description="Reverse transcriptase" evidence="1">
    <location>
        <begin position="1"/>
        <end position="205"/>
    </location>
</feature>
<name>A0A6D2HW01_9BRAS</name>
<comment type="caution">
    <text evidence="2">The sequence shown here is derived from an EMBL/GenBank/DDBJ whole genome shotgun (WGS) entry which is preliminary data.</text>
</comment>
<gene>
    <name evidence="2" type="ORF">MERR_LOCUS7674</name>
</gene>
<evidence type="ECO:0000313" key="2">
    <source>
        <dbReference type="EMBL" id="CAA7020439.1"/>
    </source>
</evidence>
<protein>
    <recommendedName>
        <fullName evidence="1">Reverse transcriptase domain-containing protein</fullName>
    </recommendedName>
</protein>
<dbReference type="Proteomes" id="UP000467841">
    <property type="component" value="Unassembled WGS sequence"/>
</dbReference>
<dbReference type="InterPro" id="IPR000477">
    <property type="entry name" value="RT_dom"/>
</dbReference>
<dbReference type="AlphaFoldDB" id="A0A6D2HW01"/>
<evidence type="ECO:0000259" key="1">
    <source>
        <dbReference type="PROSITE" id="PS50878"/>
    </source>
</evidence>
<reference evidence="2" key="1">
    <citation type="submission" date="2020-01" db="EMBL/GenBank/DDBJ databases">
        <authorList>
            <person name="Mishra B."/>
        </authorList>
    </citation>
    <scope>NUCLEOTIDE SEQUENCE [LARGE SCALE GENOMIC DNA]</scope>
</reference>